<feature type="domain" description="Acyl-CoA oxidase/dehydrogenase middle" evidence="7">
    <location>
        <begin position="121"/>
        <end position="209"/>
    </location>
</feature>
<evidence type="ECO:0000259" key="8">
    <source>
        <dbReference type="Pfam" id="PF02771"/>
    </source>
</evidence>
<dbReference type="EMBL" id="BRVP01000002">
    <property type="protein sequence ID" value="GLB51238.1"/>
    <property type="molecule type" value="Genomic_DNA"/>
</dbReference>
<evidence type="ECO:0000313" key="10">
    <source>
        <dbReference type="Proteomes" id="UP001143545"/>
    </source>
</evidence>
<comment type="caution">
    <text evidence="9">The sequence shown here is derived from an EMBL/GenBank/DDBJ whole genome shotgun (WGS) entry which is preliminary data.</text>
</comment>
<dbReference type="Gene3D" id="1.10.540.10">
    <property type="entry name" value="Acyl-CoA dehydrogenase/oxidase, N-terminal domain"/>
    <property type="match status" value="1"/>
</dbReference>
<dbReference type="InterPro" id="IPR013786">
    <property type="entry name" value="AcylCoA_DH/ox_N"/>
</dbReference>
<dbReference type="GO" id="GO:0003995">
    <property type="term" value="F:acyl-CoA dehydrogenase activity"/>
    <property type="evidence" value="ECO:0007669"/>
    <property type="project" value="InterPro"/>
</dbReference>
<dbReference type="Pfam" id="PF02771">
    <property type="entry name" value="Acyl-CoA_dh_N"/>
    <property type="match status" value="1"/>
</dbReference>
<accession>A0A9W6B5T8</accession>
<keyword evidence="5" id="KW-0560">Oxidoreductase</keyword>
<evidence type="ECO:0000256" key="4">
    <source>
        <dbReference type="ARBA" id="ARBA00022827"/>
    </source>
</evidence>
<evidence type="ECO:0000256" key="2">
    <source>
        <dbReference type="ARBA" id="ARBA00009347"/>
    </source>
</evidence>
<evidence type="ECO:0000256" key="5">
    <source>
        <dbReference type="RuleBase" id="RU362125"/>
    </source>
</evidence>
<dbReference type="InterPro" id="IPR037069">
    <property type="entry name" value="AcylCoA_DH/ox_N_sf"/>
</dbReference>
<reference evidence="9" key="1">
    <citation type="submission" date="2022-07" db="EMBL/GenBank/DDBJ databases">
        <title>Taxonomy of Novel Oxalotrophic and Methylotrophic Bacteria.</title>
        <authorList>
            <person name="Sahin N."/>
            <person name="Tani A."/>
        </authorList>
    </citation>
    <scope>NUCLEOTIDE SEQUENCE</scope>
    <source>
        <strain evidence="9">AM327</strain>
    </source>
</reference>
<dbReference type="Pfam" id="PF02770">
    <property type="entry name" value="Acyl-CoA_dh_M"/>
    <property type="match status" value="1"/>
</dbReference>
<evidence type="ECO:0000256" key="3">
    <source>
        <dbReference type="ARBA" id="ARBA00022630"/>
    </source>
</evidence>
<keyword evidence="4 5" id="KW-0274">FAD</keyword>
<keyword evidence="10" id="KW-1185">Reference proteome</keyword>
<dbReference type="InterPro" id="IPR006091">
    <property type="entry name" value="Acyl-CoA_Oxase/DH_mid-dom"/>
</dbReference>
<gene>
    <name evidence="9" type="ORF">NBRC110019_02770</name>
</gene>
<comment type="cofactor">
    <cofactor evidence="1 5">
        <name>FAD</name>
        <dbReference type="ChEBI" id="CHEBI:57692"/>
    </cofactor>
</comment>
<comment type="similarity">
    <text evidence="2 5">Belongs to the acyl-CoA dehydrogenase family.</text>
</comment>
<dbReference type="PANTHER" id="PTHR43884">
    <property type="entry name" value="ACYL-COA DEHYDROGENASE"/>
    <property type="match status" value="1"/>
</dbReference>
<protein>
    <submittedName>
        <fullName evidence="9">Acyl-CoA dehydrogenase</fullName>
    </submittedName>
</protein>
<dbReference type="AlphaFoldDB" id="A0A9W6B5T8"/>
<dbReference type="GO" id="GO:0050660">
    <property type="term" value="F:flavin adenine dinucleotide binding"/>
    <property type="evidence" value="ECO:0007669"/>
    <property type="project" value="InterPro"/>
</dbReference>
<organism evidence="9 10">
    <name type="scientific">Neptunitalea chrysea</name>
    <dbReference type="NCBI Taxonomy" id="1647581"/>
    <lineage>
        <taxon>Bacteria</taxon>
        <taxon>Pseudomonadati</taxon>
        <taxon>Bacteroidota</taxon>
        <taxon>Flavobacteriia</taxon>
        <taxon>Flavobacteriales</taxon>
        <taxon>Flavobacteriaceae</taxon>
        <taxon>Neptunitalea</taxon>
    </lineage>
</organism>
<evidence type="ECO:0000259" key="6">
    <source>
        <dbReference type="Pfam" id="PF00441"/>
    </source>
</evidence>
<dbReference type="InterPro" id="IPR036250">
    <property type="entry name" value="AcylCo_DH-like_C"/>
</dbReference>
<dbReference type="SUPFAM" id="SSF56645">
    <property type="entry name" value="Acyl-CoA dehydrogenase NM domain-like"/>
    <property type="match status" value="1"/>
</dbReference>
<evidence type="ECO:0000256" key="1">
    <source>
        <dbReference type="ARBA" id="ARBA00001974"/>
    </source>
</evidence>
<dbReference type="SUPFAM" id="SSF47203">
    <property type="entry name" value="Acyl-CoA dehydrogenase C-terminal domain-like"/>
    <property type="match status" value="1"/>
</dbReference>
<proteinExistence type="inferred from homology"/>
<dbReference type="Gene3D" id="1.20.140.10">
    <property type="entry name" value="Butyryl-CoA Dehydrogenase, subunit A, domain 3"/>
    <property type="match status" value="1"/>
</dbReference>
<dbReference type="InterPro" id="IPR009100">
    <property type="entry name" value="AcylCoA_DH/oxidase_NM_dom_sf"/>
</dbReference>
<feature type="domain" description="Acyl-CoA dehydrogenase/oxidase C-terminal" evidence="6">
    <location>
        <begin position="231"/>
        <end position="381"/>
    </location>
</feature>
<dbReference type="PROSITE" id="PS00073">
    <property type="entry name" value="ACYL_COA_DH_2"/>
    <property type="match status" value="1"/>
</dbReference>
<feature type="domain" description="Acyl-CoA dehydrogenase/oxidase N-terminal" evidence="8">
    <location>
        <begin position="32"/>
        <end position="111"/>
    </location>
</feature>
<dbReference type="Proteomes" id="UP001143545">
    <property type="component" value="Unassembled WGS sequence"/>
</dbReference>
<keyword evidence="3 5" id="KW-0285">Flavoprotein</keyword>
<dbReference type="InterPro" id="IPR046373">
    <property type="entry name" value="Acyl-CoA_Oxase/DH_mid-dom_sf"/>
</dbReference>
<dbReference type="CDD" id="cd00567">
    <property type="entry name" value="ACAD"/>
    <property type="match status" value="1"/>
</dbReference>
<dbReference type="InterPro" id="IPR009075">
    <property type="entry name" value="AcylCo_DH/oxidase_C"/>
</dbReference>
<evidence type="ECO:0000259" key="7">
    <source>
        <dbReference type="Pfam" id="PF02770"/>
    </source>
</evidence>
<dbReference type="RefSeq" id="WP_281751571.1">
    <property type="nucleotide sequence ID" value="NZ_BRVP01000002.1"/>
</dbReference>
<dbReference type="Pfam" id="PF00441">
    <property type="entry name" value="Acyl-CoA_dh_1"/>
    <property type="match status" value="1"/>
</dbReference>
<name>A0A9W6B5T8_9FLAO</name>
<dbReference type="Gene3D" id="2.40.110.10">
    <property type="entry name" value="Butyryl-CoA Dehydrogenase, subunit A, domain 2"/>
    <property type="match status" value="1"/>
</dbReference>
<sequence length="496" mass="56572">MKENFDEFITRFRERLHNLFHNEEDINALSLSRGLPEKVWKEIMDLKPLSVAVPENYNGRGLEVKECLSVLSAASYESLPLSLTFGINIALFLEPFAKYGNDEMKTAVFDRFMNHGAMGGLMITEPDYGSDALNMQTNFVETENSYNLKGQKHWQGLTGMADYWLVAARRKNEKGELARDIDFFVTNDNDSSQKIHVDNYFNNLGLYMIPYGLNKIDLSVPHNQKLQQPRTGIKMMLDILHRSRLQFPGMGMGFIKRMLDEALEHCNSRIVGGQKLFNLDSVRYQISRIQASYSICSGMCARSSSMSGIDQELSGKGLEANSMKALVTDLMQEAAQICVQLSGSSGYKLDHIAGRGIVDSRPFQIFEGSNEMLYTQIAEAVTKQMKRIKETKVFKALCDMDRTNRIAPMLKKQLDFHLPENLVQRQMVVLGKVVARMVSLQYVNEMADKGFRTDLFDNCFKHMSMDISRLLADFTEYNNAEPIVEYNENSNWINFI</sequence>
<evidence type="ECO:0000313" key="9">
    <source>
        <dbReference type="EMBL" id="GLB51238.1"/>
    </source>
</evidence>
<dbReference type="PANTHER" id="PTHR43884:SF12">
    <property type="entry name" value="ISOVALERYL-COA DEHYDROGENASE, MITOCHONDRIAL-RELATED"/>
    <property type="match status" value="1"/>
</dbReference>
<dbReference type="InterPro" id="IPR006089">
    <property type="entry name" value="Acyl-CoA_DH_CS"/>
</dbReference>